<keyword evidence="5 6" id="KW-0479">Metal-binding</keyword>
<dbReference type="InterPro" id="IPR036291">
    <property type="entry name" value="NAD(P)-bd_dom_sf"/>
</dbReference>
<dbReference type="SUPFAM" id="SSF53223">
    <property type="entry name" value="Aminoacid dehydrogenase-like, N-terminal domain"/>
    <property type="match status" value="1"/>
</dbReference>
<dbReference type="EMBL" id="ASWO01000001">
    <property type="protein sequence ID" value="EOT87639.1"/>
    <property type="molecule type" value="Genomic_DNA"/>
</dbReference>
<dbReference type="GO" id="GO:0051287">
    <property type="term" value="F:NAD binding"/>
    <property type="evidence" value="ECO:0007669"/>
    <property type="project" value="InterPro"/>
</dbReference>
<dbReference type="SMART" id="SM00919">
    <property type="entry name" value="Malic_M"/>
    <property type="match status" value="1"/>
</dbReference>
<evidence type="ECO:0000313" key="10">
    <source>
        <dbReference type="Proteomes" id="UP000015961"/>
    </source>
</evidence>
<protein>
    <recommendedName>
        <fullName evidence="11">Malate dehydrogenase (Oxaloacetate-decarboxylating)</fullName>
    </recommendedName>
</protein>
<dbReference type="PANTHER" id="PTHR23406:SF34">
    <property type="entry name" value="NAD-DEPENDENT MALIC ENZYME, MITOCHONDRIAL"/>
    <property type="match status" value="1"/>
</dbReference>
<dbReference type="Gene3D" id="3.40.50.10380">
    <property type="entry name" value="Malic enzyme, N-terminal domain"/>
    <property type="match status" value="1"/>
</dbReference>
<comment type="similarity">
    <text evidence="1 6">Belongs to the malic enzymes family.</text>
</comment>
<dbReference type="PANTHER" id="PTHR23406">
    <property type="entry name" value="MALIC ENZYME-RELATED"/>
    <property type="match status" value="1"/>
</dbReference>
<dbReference type="eggNOG" id="COG0281">
    <property type="taxonomic scope" value="Bacteria"/>
</dbReference>
<gene>
    <name evidence="9" type="ORF">I573_00696</name>
</gene>
<dbReference type="PATRIC" id="fig|1140003.3.peg.696"/>
<evidence type="ECO:0000256" key="5">
    <source>
        <dbReference type="PIRSR" id="PIRSR000106-3"/>
    </source>
</evidence>
<dbReference type="Pfam" id="PF00390">
    <property type="entry name" value="malic"/>
    <property type="match status" value="1"/>
</dbReference>
<dbReference type="SUPFAM" id="SSF51735">
    <property type="entry name" value="NAD(P)-binding Rossmann-fold domains"/>
    <property type="match status" value="1"/>
</dbReference>
<dbReference type="SMART" id="SM01274">
    <property type="entry name" value="malic"/>
    <property type="match status" value="1"/>
</dbReference>
<evidence type="ECO:0000256" key="3">
    <source>
        <dbReference type="PIRSR" id="PIRSR000106-1"/>
    </source>
</evidence>
<sequence length="544" mass="59250">MANQKGKAILNNPFLNKGTAFSLAERTALEIEGLLPSAVQTLEQQIEVTYAQLSQLDGRYAKNKFLMNLYNTNRILYYAVVGEHVKELLPVIYTPTIADSVREFSTDFVRPNDAVYLDVNHPESIEAVLKNASQELEQVDLLVITDGEGVLGIGDWGVQGVMISVGKLAVYTVAAGMDPRRVLPIVIDNGTNRQELLEDPNYLGNRQERKTGQEYWDYIDQFVNVAKTLFPKVLFHWEDFGRGNASVILEKYRNEVTTFNDDIQGTGVMMSAALNSVAEVTQKPVQEHTFVIFGAGTAGIGVTEQIKLEMTLNGLSEEEANKRFFLVDRFGLVTNDQENLTEGQKRFARDKAEFDGSVETLAEVIKAVKPSVLIGTSGQAGSFTKEIIEDMASFNERPAILPISNPTDLQEATAEDILTFTEGRGLVVTGSPSEPVTIGDVTYHIGQANNALLYPGLGLGIVISKASTVTDSMLSAAAHGIANFQDLSKPGMALLPPLDAVRPASKAVAMAVVVAAIKDGVATEEIKDVEQAVDNAVWKATYQN</sequence>
<evidence type="ECO:0000256" key="6">
    <source>
        <dbReference type="RuleBase" id="RU003427"/>
    </source>
</evidence>
<feature type="domain" description="Malic enzyme NAD-binding" evidence="7">
    <location>
        <begin position="263"/>
        <end position="517"/>
    </location>
</feature>
<feature type="domain" description="Malic enzyme N-terminal" evidence="8">
    <location>
        <begin position="70"/>
        <end position="253"/>
    </location>
</feature>
<dbReference type="GO" id="GO:0046872">
    <property type="term" value="F:metal ion binding"/>
    <property type="evidence" value="ECO:0007669"/>
    <property type="project" value="UniProtKB-KW"/>
</dbReference>
<name>S0P255_9ENTE</name>
<keyword evidence="2" id="KW-0520">NAD</keyword>
<feature type="binding site" evidence="5">
    <location>
        <position position="239"/>
    </location>
    <ligand>
        <name>a divalent metal cation</name>
        <dbReference type="ChEBI" id="CHEBI:60240"/>
    </ligand>
</feature>
<dbReference type="PIRSF" id="PIRSF000106">
    <property type="entry name" value="ME"/>
    <property type="match status" value="1"/>
</dbReference>
<organism evidence="9 10">
    <name type="scientific">Enterococcus sulfureus ATCC 49903</name>
    <dbReference type="NCBI Taxonomy" id="1140003"/>
    <lineage>
        <taxon>Bacteria</taxon>
        <taxon>Bacillati</taxon>
        <taxon>Bacillota</taxon>
        <taxon>Bacilli</taxon>
        <taxon>Lactobacillales</taxon>
        <taxon>Enterococcaceae</taxon>
        <taxon>Enterococcus</taxon>
    </lineage>
</organism>
<dbReference type="InterPro" id="IPR012302">
    <property type="entry name" value="Malic_NAD-bd"/>
</dbReference>
<accession>S0P255</accession>
<evidence type="ECO:0000256" key="1">
    <source>
        <dbReference type="ARBA" id="ARBA00008785"/>
    </source>
</evidence>
<dbReference type="Proteomes" id="UP000015961">
    <property type="component" value="Unassembled WGS sequence"/>
</dbReference>
<dbReference type="InterPro" id="IPR046346">
    <property type="entry name" value="Aminoacid_DH-like_N_sf"/>
</dbReference>
<dbReference type="NCBIfam" id="NF010052">
    <property type="entry name" value="PRK13529.1"/>
    <property type="match status" value="1"/>
</dbReference>
<dbReference type="Pfam" id="PF03949">
    <property type="entry name" value="Malic_M"/>
    <property type="match status" value="1"/>
</dbReference>
<comment type="cofactor">
    <cofactor evidence="5">
        <name>Mg(2+)</name>
        <dbReference type="ChEBI" id="CHEBI:18420"/>
    </cofactor>
    <cofactor evidence="5">
        <name>Mn(2+)</name>
        <dbReference type="ChEBI" id="CHEBI:29035"/>
    </cofactor>
    <text evidence="5">Divalent metal cations. Prefers magnesium or manganese.</text>
</comment>
<feature type="active site" description="Proton acceptor" evidence="3">
    <location>
        <position position="167"/>
    </location>
</feature>
<dbReference type="InterPro" id="IPR001891">
    <property type="entry name" value="Malic_OxRdtase"/>
</dbReference>
<dbReference type="AlphaFoldDB" id="S0P255"/>
<dbReference type="InterPro" id="IPR012301">
    <property type="entry name" value="Malic_N_dom"/>
</dbReference>
<dbReference type="OrthoDB" id="3314528at2"/>
<dbReference type="GO" id="GO:0005829">
    <property type="term" value="C:cytosol"/>
    <property type="evidence" value="ECO:0007669"/>
    <property type="project" value="TreeGrafter"/>
</dbReference>
<dbReference type="InterPro" id="IPR037062">
    <property type="entry name" value="Malic_N_dom_sf"/>
</dbReference>
<feature type="active site" description="Proton donor" evidence="3">
    <location>
        <position position="93"/>
    </location>
</feature>
<dbReference type="GO" id="GO:0006108">
    <property type="term" value="P:malate metabolic process"/>
    <property type="evidence" value="ECO:0007669"/>
    <property type="project" value="TreeGrafter"/>
</dbReference>
<dbReference type="PRINTS" id="PR00072">
    <property type="entry name" value="MALOXRDTASE"/>
</dbReference>
<dbReference type="GO" id="GO:0004470">
    <property type="term" value="F:malic enzyme activity"/>
    <property type="evidence" value="ECO:0007669"/>
    <property type="project" value="InterPro"/>
</dbReference>
<dbReference type="STRING" id="1140003.OMY_00703"/>
<comment type="caution">
    <text evidence="9">The sequence shown here is derived from an EMBL/GenBank/DDBJ whole genome shotgun (WGS) entry which is preliminary data.</text>
</comment>
<evidence type="ECO:0000256" key="2">
    <source>
        <dbReference type="ARBA" id="ARBA00023027"/>
    </source>
</evidence>
<proteinExistence type="inferred from homology"/>
<evidence type="ECO:0000256" key="4">
    <source>
        <dbReference type="PIRSR" id="PIRSR000106-2"/>
    </source>
</evidence>
<feature type="binding site" evidence="4">
    <location>
        <position position="449"/>
    </location>
    <ligand>
        <name>(S)-malate</name>
        <dbReference type="ChEBI" id="CHEBI:15589"/>
    </ligand>
</feature>
<keyword evidence="10" id="KW-1185">Reference proteome</keyword>
<evidence type="ECO:0008006" key="11">
    <source>
        <dbReference type="Google" id="ProtNLM"/>
    </source>
</evidence>
<reference evidence="9 10" key="1">
    <citation type="submission" date="2013-03" db="EMBL/GenBank/DDBJ databases">
        <title>The Genome Sequence of Enterococcus sulfureus ATCC_49903 (PacBio/Illumina hybrid assembly).</title>
        <authorList>
            <consortium name="The Broad Institute Genomics Platform"/>
            <consortium name="The Broad Institute Genome Sequencing Center for Infectious Disease"/>
            <person name="Earl A."/>
            <person name="Russ C."/>
            <person name="Gilmore M."/>
            <person name="Surin D."/>
            <person name="Walker B."/>
            <person name="Young S."/>
            <person name="Zeng Q."/>
            <person name="Gargeya S."/>
            <person name="Fitzgerald M."/>
            <person name="Haas B."/>
            <person name="Abouelleil A."/>
            <person name="Allen A.W."/>
            <person name="Alvarado L."/>
            <person name="Arachchi H.M."/>
            <person name="Berlin A.M."/>
            <person name="Chapman S.B."/>
            <person name="Gainer-Dewar J."/>
            <person name="Goldberg J."/>
            <person name="Griggs A."/>
            <person name="Gujja S."/>
            <person name="Hansen M."/>
            <person name="Howarth C."/>
            <person name="Imamovic A."/>
            <person name="Ireland A."/>
            <person name="Larimer J."/>
            <person name="McCowan C."/>
            <person name="Murphy C."/>
            <person name="Pearson M."/>
            <person name="Poon T.W."/>
            <person name="Priest M."/>
            <person name="Roberts A."/>
            <person name="Saif S."/>
            <person name="Shea T."/>
            <person name="Sisk P."/>
            <person name="Sykes S."/>
            <person name="Wortman J."/>
            <person name="Nusbaum C."/>
            <person name="Birren B."/>
        </authorList>
    </citation>
    <scope>NUCLEOTIDE SEQUENCE [LARGE SCALE GENOMIC DNA]</scope>
    <source>
        <strain evidence="9 10">ATCC 49903</strain>
    </source>
</reference>
<feature type="binding site" evidence="5">
    <location>
        <position position="238"/>
    </location>
    <ligand>
        <name>a divalent metal cation</name>
        <dbReference type="ChEBI" id="CHEBI:60240"/>
    </ligand>
</feature>
<evidence type="ECO:0000259" key="7">
    <source>
        <dbReference type="SMART" id="SM00919"/>
    </source>
</evidence>
<feature type="binding site" evidence="4">
    <location>
        <position position="405"/>
    </location>
    <ligand>
        <name>(S)-malate</name>
        <dbReference type="ChEBI" id="CHEBI:15589"/>
    </ligand>
</feature>
<evidence type="ECO:0000313" key="9">
    <source>
        <dbReference type="EMBL" id="EOT87639.1"/>
    </source>
</evidence>
<evidence type="ECO:0000259" key="8">
    <source>
        <dbReference type="SMART" id="SM01274"/>
    </source>
</evidence>
<feature type="binding site" evidence="5">
    <location>
        <position position="262"/>
    </location>
    <ligand>
        <name>a divalent metal cation</name>
        <dbReference type="ChEBI" id="CHEBI:60240"/>
    </ligand>
</feature>
<dbReference type="Gene3D" id="3.40.50.720">
    <property type="entry name" value="NAD(P)-binding Rossmann-like Domain"/>
    <property type="match status" value="1"/>
</dbReference>
<dbReference type="GO" id="GO:0016616">
    <property type="term" value="F:oxidoreductase activity, acting on the CH-OH group of donors, NAD or NADP as acceptor"/>
    <property type="evidence" value="ECO:0007669"/>
    <property type="project" value="InterPro"/>
</dbReference>